<dbReference type="InterPro" id="IPR036685">
    <property type="entry name" value="YehU-like_sf"/>
</dbReference>
<dbReference type="Proteomes" id="UP000254507">
    <property type="component" value="Unassembled WGS sequence"/>
</dbReference>
<dbReference type="Gene3D" id="1.10.10.610">
    <property type="entry name" value="YehU-like"/>
    <property type="match status" value="1"/>
</dbReference>
<keyword evidence="4" id="KW-1185">Reference proteome</keyword>
<accession>A0A263HDT7</accession>
<dbReference type="SUPFAM" id="SSF118001">
    <property type="entry name" value="YehU-like"/>
    <property type="match status" value="1"/>
</dbReference>
<reference evidence="2 4" key="1">
    <citation type="submission" date="2017-07" db="EMBL/GenBank/DDBJ databases">
        <title>Virulence factors identified in Actinobacillus seminis.</title>
        <authorList>
            <person name="Negrete-Abascal E."/>
            <person name="Vaca-Pacheco S."/>
            <person name="Montes-Garcia F."/>
            <person name="Leyto-Gil A.M."/>
            <person name="Fragoso-Garcia E."/>
            <person name="Carvente-Garcia R."/>
            <person name="Perez-Agueros S."/>
            <person name="Castelan-Sanchez H.G."/>
            <person name="Garcia-Molina A."/>
            <person name="Villamar T.E."/>
            <person name="Vazquez-Cruz C."/>
        </authorList>
    </citation>
    <scope>NUCLEOTIDE SEQUENCE [LARGE SCALE GENOMIC DNA]</scope>
    <source>
        <strain evidence="2 4">ATCC 15768</strain>
    </source>
</reference>
<dbReference type="EMBL" id="NLFK01000002">
    <property type="protein sequence ID" value="OZN25605.1"/>
    <property type="molecule type" value="Genomic_DNA"/>
</dbReference>
<protein>
    <submittedName>
        <fullName evidence="3">Uncharacterized protein</fullName>
    </submittedName>
</protein>
<organism evidence="3 5">
    <name type="scientific">Actinobacillus seminis</name>
    <dbReference type="NCBI Taxonomy" id="722"/>
    <lineage>
        <taxon>Bacteria</taxon>
        <taxon>Pseudomonadati</taxon>
        <taxon>Pseudomonadota</taxon>
        <taxon>Gammaproteobacteria</taxon>
        <taxon>Pasteurellales</taxon>
        <taxon>Pasteurellaceae</taxon>
        <taxon>Actinobacillus</taxon>
    </lineage>
</organism>
<dbReference type="InParanoid" id="A0A263HDT7"/>
<comment type="similarity">
    <text evidence="1">Belongs to the UPF0270 family.</text>
</comment>
<evidence type="ECO:0000313" key="2">
    <source>
        <dbReference type="EMBL" id="OZN25605.1"/>
    </source>
</evidence>
<evidence type="ECO:0000256" key="1">
    <source>
        <dbReference type="ARBA" id="ARBA00006450"/>
    </source>
</evidence>
<dbReference type="FunCoup" id="A0A263HDT7">
    <property type="interactions" value="17"/>
</dbReference>
<sequence length="71" mass="8268">MLIPWQDLPEETLRNIVQSVILREGTDYGIQELTLEQKTQNLLAKIRQGSAVIIWSELYESIDIKNKVDLR</sequence>
<evidence type="ECO:0000313" key="3">
    <source>
        <dbReference type="EMBL" id="SUU37712.1"/>
    </source>
</evidence>
<dbReference type="NCBIfam" id="NF003438">
    <property type="entry name" value="PRK04966.1"/>
    <property type="match status" value="1"/>
</dbReference>
<dbReference type="PIRSF" id="PIRSF006169">
    <property type="entry name" value="UCP006169"/>
    <property type="match status" value="1"/>
</dbReference>
<dbReference type="AlphaFoldDB" id="A0A263HDT7"/>
<dbReference type="Pfam" id="PF06794">
    <property type="entry name" value="UPF0270"/>
    <property type="match status" value="1"/>
</dbReference>
<reference evidence="3 5" key="2">
    <citation type="submission" date="2018-06" db="EMBL/GenBank/DDBJ databases">
        <authorList>
            <consortium name="Pathogen Informatics"/>
            <person name="Doyle S."/>
        </authorList>
    </citation>
    <scope>NUCLEOTIDE SEQUENCE [LARGE SCALE GENOMIC DNA]</scope>
    <source>
        <strain evidence="3 5">NCTC10851</strain>
    </source>
</reference>
<gene>
    <name evidence="2" type="ORF">CFY87_03155</name>
    <name evidence="3" type="ORF">NCTC10851_01704</name>
</gene>
<dbReference type="EMBL" id="UFSB01000001">
    <property type="protein sequence ID" value="SUU37712.1"/>
    <property type="molecule type" value="Genomic_DNA"/>
</dbReference>
<dbReference type="Proteomes" id="UP000215738">
    <property type="component" value="Unassembled WGS sequence"/>
</dbReference>
<dbReference type="InterPro" id="IPR010648">
    <property type="entry name" value="UPF0270"/>
</dbReference>
<name>A0A263HDT7_9PAST</name>
<dbReference type="RefSeq" id="WP_094945840.1">
    <property type="nucleotide sequence ID" value="NZ_NLFK01000002.1"/>
</dbReference>
<proteinExistence type="inferred from homology"/>
<evidence type="ECO:0000313" key="4">
    <source>
        <dbReference type="Proteomes" id="UP000215738"/>
    </source>
</evidence>
<evidence type="ECO:0000313" key="5">
    <source>
        <dbReference type="Proteomes" id="UP000254507"/>
    </source>
</evidence>
<dbReference type="OrthoDB" id="6120729at2"/>